<name>A0ABR2VKI6_9FUNG</name>
<organism evidence="1 2">
    <name type="scientific">Basidiobolus ranarum</name>
    <dbReference type="NCBI Taxonomy" id="34480"/>
    <lineage>
        <taxon>Eukaryota</taxon>
        <taxon>Fungi</taxon>
        <taxon>Fungi incertae sedis</taxon>
        <taxon>Zoopagomycota</taxon>
        <taxon>Entomophthoromycotina</taxon>
        <taxon>Basidiobolomycetes</taxon>
        <taxon>Basidiobolales</taxon>
        <taxon>Basidiobolaceae</taxon>
        <taxon>Basidiobolus</taxon>
    </lineage>
</organism>
<sequence>MLLRTKGTLSKLRASTLRQKTQDFQSHTPAPIAKKALISKENYKYIGKVENIGIDEGFAHSKSVVFSGTDNGFHTMTETASLSTKKFEFSLKPYNMYSVLEQETENIDSDEFQNSA</sequence>
<dbReference type="Proteomes" id="UP001479436">
    <property type="component" value="Unassembled WGS sequence"/>
</dbReference>
<comment type="caution">
    <text evidence="1">The sequence shown here is derived from an EMBL/GenBank/DDBJ whole genome shotgun (WGS) entry which is preliminary data.</text>
</comment>
<evidence type="ECO:0000313" key="1">
    <source>
        <dbReference type="EMBL" id="KAK9670864.1"/>
    </source>
</evidence>
<reference evidence="1 2" key="1">
    <citation type="submission" date="2023-04" db="EMBL/GenBank/DDBJ databases">
        <title>Genome of Basidiobolus ranarum AG-B5.</title>
        <authorList>
            <person name="Stajich J.E."/>
            <person name="Carter-House D."/>
            <person name="Gryganskyi A."/>
        </authorList>
    </citation>
    <scope>NUCLEOTIDE SEQUENCE [LARGE SCALE GENOMIC DNA]</scope>
    <source>
        <strain evidence="1 2">AG-B5</strain>
    </source>
</reference>
<dbReference type="EMBL" id="JASJQH010010525">
    <property type="protein sequence ID" value="KAK9670864.1"/>
    <property type="molecule type" value="Genomic_DNA"/>
</dbReference>
<keyword evidence="2" id="KW-1185">Reference proteome</keyword>
<proteinExistence type="predicted"/>
<gene>
    <name evidence="1" type="ORF">K7432_017337</name>
</gene>
<evidence type="ECO:0000313" key="2">
    <source>
        <dbReference type="Proteomes" id="UP001479436"/>
    </source>
</evidence>
<protein>
    <submittedName>
        <fullName evidence="1">Uncharacterized protein</fullName>
    </submittedName>
</protein>
<accession>A0ABR2VKI6</accession>